<proteinExistence type="predicted"/>
<evidence type="ECO:0000313" key="2">
    <source>
        <dbReference type="EMBL" id="KAK4362855.1"/>
    </source>
</evidence>
<keyword evidence="1" id="KW-0732">Signal</keyword>
<evidence type="ECO:0000256" key="1">
    <source>
        <dbReference type="SAM" id="SignalP"/>
    </source>
</evidence>
<organism evidence="2 3">
    <name type="scientific">Anisodus tanguticus</name>
    <dbReference type="NCBI Taxonomy" id="243964"/>
    <lineage>
        <taxon>Eukaryota</taxon>
        <taxon>Viridiplantae</taxon>
        <taxon>Streptophyta</taxon>
        <taxon>Embryophyta</taxon>
        <taxon>Tracheophyta</taxon>
        <taxon>Spermatophyta</taxon>
        <taxon>Magnoliopsida</taxon>
        <taxon>eudicotyledons</taxon>
        <taxon>Gunneridae</taxon>
        <taxon>Pentapetalae</taxon>
        <taxon>asterids</taxon>
        <taxon>lamiids</taxon>
        <taxon>Solanales</taxon>
        <taxon>Solanaceae</taxon>
        <taxon>Solanoideae</taxon>
        <taxon>Hyoscyameae</taxon>
        <taxon>Anisodus</taxon>
    </lineage>
</organism>
<dbReference type="Gene3D" id="3.30.70.80">
    <property type="entry name" value="Peptidase S8 propeptide/proteinase inhibitor I9"/>
    <property type="match status" value="1"/>
</dbReference>
<feature type="chain" id="PRO_5041972409" evidence="1">
    <location>
        <begin position="30"/>
        <end position="100"/>
    </location>
</feature>
<accession>A0AAE1S3Q3</accession>
<reference evidence="2" key="1">
    <citation type="submission" date="2023-12" db="EMBL/GenBank/DDBJ databases">
        <title>Genome assembly of Anisodus tanguticus.</title>
        <authorList>
            <person name="Wang Y.-J."/>
        </authorList>
    </citation>
    <scope>NUCLEOTIDE SEQUENCE</scope>
    <source>
        <strain evidence="2">KB-2021</strain>
        <tissue evidence="2">Leaf</tissue>
    </source>
</reference>
<name>A0AAE1S3Q3_9SOLA</name>
<evidence type="ECO:0000313" key="3">
    <source>
        <dbReference type="Proteomes" id="UP001291623"/>
    </source>
</evidence>
<protein>
    <submittedName>
        <fullName evidence="2">Uncharacterized protein</fullName>
    </submittedName>
</protein>
<dbReference type="EMBL" id="JAVYJV010000009">
    <property type="protein sequence ID" value="KAK4362855.1"/>
    <property type="molecule type" value="Genomic_DNA"/>
</dbReference>
<keyword evidence="3" id="KW-1185">Reference proteome</keyword>
<sequence>MSICDILPYKLAFTALLLFNLSDFLGIQANADSKVHIVYMGRRKHDDAELATSAHHQLLTSVLGRLFGSYFMFSPDAVKKQREIQSSIVTNMVSPSLQPS</sequence>
<dbReference type="Proteomes" id="UP001291623">
    <property type="component" value="Unassembled WGS sequence"/>
</dbReference>
<dbReference type="AlphaFoldDB" id="A0AAE1S3Q3"/>
<feature type="signal peptide" evidence="1">
    <location>
        <begin position="1"/>
        <end position="29"/>
    </location>
</feature>
<dbReference type="InterPro" id="IPR037045">
    <property type="entry name" value="S8pro/Inhibitor_I9_sf"/>
</dbReference>
<comment type="caution">
    <text evidence="2">The sequence shown here is derived from an EMBL/GenBank/DDBJ whole genome shotgun (WGS) entry which is preliminary data.</text>
</comment>
<gene>
    <name evidence="2" type="ORF">RND71_018096</name>
</gene>